<dbReference type="OrthoDB" id="418131at2759"/>
<dbReference type="VEuPathDB" id="FungiDB:SPPG_01013"/>
<dbReference type="Proteomes" id="UP000053201">
    <property type="component" value="Unassembled WGS sequence"/>
</dbReference>
<dbReference type="GO" id="GO:0006888">
    <property type="term" value="P:endoplasmic reticulum to Golgi vesicle-mediated transport"/>
    <property type="evidence" value="ECO:0007669"/>
    <property type="project" value="TreeGrafter"/>
</dbReference>
<dbReference type="OMA" id="CKLVVAY"/>
<feature type="domain" description="STEEP1" evidence="3">
    <location>
        <begin position="20"/>
        <end position="114"/>
    </location>
</feature>
<protein>
    <recommendedName>
        <fullName evidence="3">STEEP1 domain-containing protein</fullName>
    </recommendedName>
</protein>
<dbReference type="InParanoid" id="A0A0L0HR21"/>
<dbReference type="Pfam" id="PF25809">
    <property type="entry name" value="STEEP1"/>
    <property type="match status" value="1"/>
</dbReference>
<name>A0A0L0HR21_SPIPD</name>
<accession>A0A0L0HR21</accession>
<dbReference type="InterPro" id="IPR029704">
    <property type="entry name" value="STEEP-like"/>
</dbReference>
<dbReference type="InterPro" id="IPR057965">
    <property type="entry name" value="STEEP1_dom"/>
</dbReference>
<evidence type="ECO:0000259" key="3">
    <source>
        <dbReference type="Pfam" id="PF25809"/>
    </source>
</evidence>
<sequence length="162" mass="18378">MPKIVSSSTISASAEFITGAEKALHVYYCHYCGEYVLIVDKRLHKLPRRRTDNASIISDKRTFKLNLKRGPTKIIKRAAGYERQSRWSCPRCDLPVAYDQDSGPVYIFDGAVHGGTSAQGPDESRRQVLGESKVEDHRPAQVQMTAEQLLREAERSRERSKR</sequence>
<feature type="region of interest" description="Disordered" evidence="2">
    <location>
        <begin position="113"/>
        <end position="162"/>
    </location>
</feature>
<dbReference type="EMBL" id="KQ257451">
    <property type="protein sequence ID" value="KND03532.1"/>
    <property type="molecule type" value="Genomic_DNA"/>
</dbReference>
<feature type="compositionally biased region" description="Basic and acidic residues" evidence="2">
    <location>
        <begin position="149"/>
        <end position="162"/>
    </location>
</feature>
<proteinExistence type="inferred from homology"/>
<keyword evidence="5" id="KW-1185">Reference proteome</keyword>
<evidence type="ECO:0000256" key="2">
    <source>
        <dbReference type="SAM" id="MobiDB-lite"/>
    </source>
</evidence>
<dbReference type="GeneID" id="27684708"/>
<dbReference type="RefSeq" id="XP_016611571.1">
    <property type="nucleotide sequence ID" value="XM_016749338.1"/>
</dbReference>
<gene>
    <name evidence="4" type="ORF">SPPG_01013</name>
</gene>
<organism evidence="4 5">
    <name type="scientific">Spizellomyces punctatus (strain DAOM BR117)</name>
    <dbReference type="NCBI Taxonomy" id="645134"/>
    <lineage>
        <taxon>Eukaryota</taxon>
        <taxon>Fungi</taxon>
        <taxon>Fungi incertae sedis</taxon>
        <taxon>Chytridiomycota</taxon>
        <taxon>Chytridiomycota incertae sedis</taxon>
        <taxon>Chytridiomycetes</taxon>
        <taxon>Spizellomycetales</taxon>
        <taxon>Spizellomycetaceae</taxon>
        <taxon>Spizellomyces</taxon>
    </lineage>
</organism>
<dbReference type="eggNOG" id="KOG4397">
    <property type="taxonomic scope" value="Eukaryota"/>
</dbReference>
<dbReference type="GO" id="GO:0005737">
    <property type="term" value="C:cytoplasm"/>
    <property type="evidence" value="ECO:0007669"/>
    <property type="project" value="GOC"/>
</dbReference>
<reference evidence="4 5" key="1">
    <citation type="submission" date="2009-08" db="EMBL/GenBank/DDBJ databases">
        <title>The Genome Sequence of Spizellomyces punctatus strain DAOM BR117.</title>
        <authorList>
            <consortium name="The Broad Institute Genome Sequencing Platform"/>
            <person name="Russ C."/>
            <person name="Cuomo C."/>
            <person name="Shea T."/>
            <person name="Young S.K."/>
            <person name="Zeng Q."/>
            <person name="Koehrsen M."/>
            <person name="Haas B."/>
            <person name="Borodovsky M."/>
            <person name="Guigo R."/>
            <person name="Alvarado L."/>
            <person name="Berlin A."/>
            <person name="Bochicchio J."/>
            <person name="Borenstein D."/>
            <person name="Chapman S."/>
            <person name="Chen Z."/>
            <person name="Engels R."/>
            <person name="Freedman E."/>
            <person name="Gellesch M."/>
            <person name="Goldberg J."/>
            <person name="Griggs A."/>
            <person name="Gujja S."/>
            <person name="Heiman D."/>
            <person name="Hepburn T."/>
            <person name="Howarth C."/>
            <person name="Jen D."/>
            <person name="Larson L."/>
            <person name="Lewis B."/>
            <person name="Mehta T."/>
            <person name="Park D."/>
            <person name="Pearson M."/>
            <person name="Roberts A."/>
            <person name="Saif S."/>
            <person name="Shenoy N."/>
            <person name="Sisk P."/>
            <person name="Stolte C."/>
            <person name="Sykes S."/>
            <person name="Thomson T."/>
            <person name="Walk T."/>
            <person name="White J."/>
            <person name="Yandava C."/>
            <person name="Burger G."/>
            <person name="Gray M.W."/>
            <person name="Holland P.W.H."/>
            <person name="King N."/>
            <person name="Lang F.B.F."/>
            <person name="Roger A.J."/>
            <person name="Ruiz-Trillo I."/>
            <person name="Lander E."/>
            <person name="Nusbaum C."/>
        </authorList>
    </citation>
    <scope>NUCLEOTIDE SEQUENCE [LARGE SCALE GENOMIC DNA]</scope>
    <source>
        <strain evidence="4 5">DAOM BR117</strain>
    </source>
</reference>
<dbReference type="AlphaFoldDB" id="A0A0L0HR21"/>
<evidence type="ECO:0000313" key="5">
    <source>
        <dbReference type="Proteomes" id="UP000053201"/>
    </source>
</evidence>
<evidence type="ECO:0000256" key="1">
    <source>
        <dbReference type="ARBA" id="ARBA00024205"/>
    </source>
</evidence>
<evidence type="ECO:0000313" key="4">
    <source>
        <dbReference type="EMBL" id="KND03532.1"/>
    </source>
</evidence>
<comment type="similarity">
    <text evidence="1">Belongs to the STEEP1 family.</text>
</comment>
<dbReference type="PANTHER" id="PTHR46355">
    <property type="entry name" value="UPF0428 PROTEIN CXORF56"/>
    <property type="match status" value="1"/>
</dbReference>
<dbReference type="GO" id="GO:0090158">
    <property type="term" value="P:endoplasmic reticulum membrane organization"/>
    <property type="evidence" value="ECO:0007669"/>
    <property type="project" value="TreeGrafter"/>
</dbReference>
<dbReference type="PANTHER" id="PTHR46355:SF1">
    <property type="entry name" value="STING ER EXIT PROTEIN"/>
    <property type="match status" value="1"/>
</dbReference>
<dbReference type="STRING" id="645134.A0A0L0HR21"/>
<feature type="compositionally biased region" description="Basic and acidic residues" evidence="2">
    <location>
        <begin position="122"/>
        <end position="139"/>
    </location>
</feature>